<proteinExistence type="predicted"/>
<keyword evidence="2" id="KW-1185">Reference proteome</keyword>
<protein>
    <submittedName>
        <fullName evidence="1">Uncharacterized protein</fullName>
    </submittedName>
</protein>
<accession>F4W3X9</accession>
<evidence type="ECO:0000313" key="1">
    <source>
        <dbReference type="EMBL" id="EGI70975.1"/>
    </source>
</evidence>
<reference evidence="1" key="1">
    <citation type="submission" date="2011-02" db="EMBL/GenBank/DDBJ databases">
        <title>The genome of the leaf-cutting ant Acromyrmex echinatior suggests key adaptations to social evolution and fungus farming.</title>
        <authorList>
            <person name="Nygaard S."/>
            <person name="Zhang G."/>
        </authorList>
    </citation>
    <scope>NUCLEOTIDE SEQUENCE</scope>
</reference>
<dbReference type="InParanoid" id="F4W3X9"/>
<dbReference type="AlphaFoldDB" id="F4W3X9"/>
<dbReference type="Proteomes" id="UP000007755">
    <property type="component" value="Unassembled WGS sequence"/>
</dbReference>
<sequence length="82" mass="9332">MTTRKRGKKKEDDIQISKALKIRKTSSVQLQGSAATPEIHWQDCECVVHAFLTMTICTRVSARLRKSKTVQEGEDSEAVVRW</sequence>
<organism evidence="2">
    <name type="scientific">Acromyrmex echinatior</name>
    <name type="common">Panamanian leafcutter ant</name>
    <name type="synonym">Acromyrmex octospinosus echinatior</name>
    <dbReference type="NCBI Taxonomy" id="103372"/>
    <lineage>
        <taxon>Eukaryota</taxon>
        <taxon>Metazoa</taxon>
        <taxon>Ecdysozoa</taxon>
        <taxon>Arthropoda</taxon>
        <taxon>Hexapoda</taxon>
        <taxon>Insecta</taxon>
        <taxon>Pterygota</taxon>
        <taxon>Neoptera</taxon>
        <taxon>Endopterygota</taxon>
        <taxon>Hymenoptera</taxon>
        <taxon>Apocrita</taxon>
        <taxon>Aculeata</taxon>
        <taxon>Formicoidea</taxon>
        <taxon>Formicidae</taxon>
        <taxon>Myrmicinae</taxon>
        <taxon>Acromyrmex</taxon>
    </lineage>
</organism>
<evidence type="ECO:0000313" key="2">
    <source>
        <dbReference type="Proteomes" id="UP000007755"/>
    </source>
</evidence>
<gene>
    <name evidence="1" type="ORF">G5I_00080</name>
</gene>
<name>F4W3X9_ACREC</name>
<dbReference type="EMBL" id="GL887491">
    <property type="protein sequence ID" value="EGI70975.1"/>
    <property type="molecule type" value="Genomic_DNA"/>
</dbReference>